<feature type="region of interest" description="Disordered" evidence="1">
    <location>
        <begin position="334"/>
        <end position="366"/>
    </location>
</feature>
<dbReference type="Proteomes" id="UP000836841">
    <property type="component" value="Chromosome 3"/>
</dbReference>
<feature type="compositionally biased region" description="Basic residues" evidence="1">
    <location>
        <begin position="76"/>
        <end position="86"/>
    </location>
</feature>
<organism evidence="3 4">
    <name type="scientific">Thlaspi arvense</name>
    <name type="common">Field penny-cress</name>
    <dbReference type="NCBI Taxonomy" id="13288"/>
    <lineage>
        <taxon>Eukaryota</taxon>
        <taxon>Viridiplantae</taxon>
        <taxon>Streptophyta</taxon>
        <taxon>Embryophyta</taxon>
        <taxon>Tracheophyta</taxon>
        <taxon>Spermatophyta</taxon>
        <taxon>Magnoliopsida</taxon>
        <taxon>eudicotyledons</taxon>
        <taxon>Gunneridae</taxon>
        <taxon>Pentapetalae</taxon>
        <taxon>rosids</taxon>
        <taxon>malvids</taxon>
        <taxon>Brassicales</taxon>
        <taxon>Brassicaceae</taxon>
        <taxon>Thlaspideae</taxon>
        <taxon>Thlaspi</taxon>
    </lineage>
</organism>
<reference evidence="3 4" key="1">
    <citation type="submission" date="2022-03" db="EMBL/GenBank/DDBJ databases">
        <authorList>
            <person name="Nunn A."/>
            <person name="Chopra R."/>
            <person name="Nunn A."/>
            <person name="Contreras Garrido A."/>
        </authorList>
    </citation>
    <scope>NUCLEOTIDE SEQUENCE [LARGE SCALE GENOMIC DNA]</scope>
</reference>
<dbReference type="Pfam" id="PF14392">
    <property type="entry name" value="zf-CCHC_4"/>
    <property type="match status" value="1"/>
</dbReference>
<evidence type="ECO:0000313" key="4">
    <source>
        <dbReference type="Proteomes" id="UP000836841"/>
    </source>
</evidence>
<feature type="region of interest" description="Disordered" evidence="1">
    <location>
        <begin position="137"/>
        <end position="245"/>
    </location>
</feature>
<feature type="compositionally biased region" description="Basic and acidic residues" evidence="1">
    <location>
        <begin position="59"/>
        <end position="75"/>
    </location>
</feature>
<protein>
    <recommendedName>
        <fullName evidence="2">Zinc knuckle CX2CX4HX4C domain-containing protein</fullName>
    </recommendedName>
</protein>
<keyword evidence="4" id="KW-1185">Reference proteome</keyword>
<feature type="region of interest" description="Disordered" evidence="1">
    <location>
        <begin position="39"/>
        <end position="124"/>
    </location>
</feature>
<proteinExistence type="predicted"/>
<evidence type="ECO:0000313" key="3">
    <source>
        <dbReference type="EMBL" id="CAH2051369.1"/>
    </source>
</evidence>
<evidence type="ECO:0000259" key="2">
    <source>
        <dbReference type="Pfam" id="PF14392"/>
    </source>
</evidence>
<feature type="domain" description="Zinc knuckle CX2CX4HX4C" evidence="2">
    <location>
        <begin position="5"/>
        <end position="40"/>
    </location>
</feature>
<dbReference type="EMBL" id="OU466859">
    <property type="protein sequence ID" value="CAH2051369.1"/>
    <property type="molecule type" value="Genomic_DNA"/>
</dbReference>
<evidence type="ECO:0000256" key="1">
    <source>
        <dbReference type="SAM" id="MobiDB-lite"/>
    </source>
</evidence>
<feature type="compositionally biased region" description="Polar residues" evidence="1">
    <location>
        <begin position="110"/>
        <end position="124"/>
    </location>
</feature>
<dbReference type="InterPro" id="IPR025836">
    <property type="entry name" value="Zn_knuckle_CX2CX4HX4C"/>
</dbReference>
<feature type="compositionally biased region" description="Basic and acidic residues" evidence="1">
    <location>
        <begin position="145"/>
        <end position="176"/>
    </location>
</feature>
<dbReference type="AlphaFoldDB" id="A0AAU9RUW6"/>
<gene>
    <name evidence="3" type="ORF">TAV2_LOCUS10898</name>
</gene>
<accession>A0AAU9RUW6</accession>
<sequence length="481" mass="54088">MTLPIQIPSGELINVDLEYEKLEKHCFACFSLFHEEKDCARKSPSGKPDPLAGRFNRSRTLDRLDADRRRQEDRRERRRSPVHKARREREYETARPQSHRYNSPPRRQFKASSQEPSSDNLSRNSFQAPLHRAYVAPSLEYQQQRPDDRPTQRMSEGVERKYHSSDKRITTTRESSDLGNYRKSQSSHTPPPRPLREPTSGASGRASGEVNSLRQERLSALERLSEPRVHDRLLDTRTPSGGSTRLQEVEVQYAERSNQNVFISSNEKRASGSDLLRLGGTKTTSHPPEDLPAAQGDDNAIVTEDRVPAVLRLGSPRVASRARKVKGKGILKVPKVTGGKRKSSRPSGSKRVAPSPSHGLGLKKRLGTRVQNPLRKRACLGEDKLVWLPEKSGMYSTKSGYDLAKVYLPVPCTLGSFGVCGKPGTSLFSKTNVSQKRKQSGKLKRMLPHAWLDSSVLVEWDGSLLMQMVLPLHKTRLTNVL</sequence>
<name>A0AAU9RUW6_THLAR</name>
<feature type="compositionally biased region" description="Basic and acidic residues" evidence="1">
    <location>
        <begin position="214"/>
        <end position="235"/>
    </location>
</feature>